<organism evidence="7 8">
    <name type="scientific">Sneathiella sedimenti</name>
    <dbReference type="NCBI Taxonomy" id="2816034"/>
    <lineage>
        <taxon>Bacteria</taxon>
        <taxon>Pseudomonadati</taxon>
        <taxon>Pseudomonadota</taxon>
        <taxon>Alphaproteobacteria</taxon>
        <taxon>Sneathiellales</taxon>
        <taxon>Sneathiellaceae</taxon>
        <taxon>Sneathiella</taxon>
    </lineage>
</organism>
<dbReference type="InterPro" id="IPR003439">
    <property type="entry name" value="ABC_transporter-like_ATP-bd"/>
</dbReference>
<evidence type="ECO:0000259" key="6">
    <source>
        <dbReference type="PROSITE" id="PS50893"/>
    </source>
</evidence>
<dbReference type="EMBL" id="JAFLNC010000003">
    <property type="protein sequence ID" value="MBO0334015.1"/>
    <property type="molecule type" value="Genomic_DNA"/>
</dbReference>
<keyword evidence="2" id="KW-0813">Transport</keyword>
<keyword evidence="5" id="KW-0029">Amino-acid transport</keyword>
<sequence length="234" mass="25251">MLEIKDLDVGYGTTKICRSITLNVDDGELVCLLGRNGVGKTTLLRGIIGMLPATNGNITFNGVDITTAADYDRARAGIGYVPQGRLVFQKMTVLENLRSGTMIGGDSLGSYPDEVFSYFPVLKQRLNQAAGTLSGGEQQMLALARVLSGKPKLLLLDEPSEGIQPSIVAEIAEILKRIKRERGLALLLVEQNLKFARSISERGYVIEKGGIVAAGTIDDLAEDDVVREHLTFAT</sequence>
<dbReference type="InterPro" id="IPR027417">
    <property type="entry name" value="P-loop_NTPase"/>
</dbReference>
<dbReference type="InterPro" id="IPR052156">
    <property type="entry name" value="BCAA_Transport_ATP-bd_LivF"/>
</dbReference>
<dbReference type="CDD" id="cd03224">
    <property type="entry name" value="ABC_TM1139_LivF_branched"/>
    <property type="match status" value="1"/>
</dbReference>
<dbReference type="PANTHER" id="PTHR43820">
    <property type="entry name" value="HIGH-AFFINITY BRANCHED-CHAIN AMINO ACID TRANSPORT ATP-BINDING PROTEIN LIVF"/>
    <property type="match status" value="1"/>
</dbReference>
<evidence type="ECO:0000313" key="8">
    <source>
        <dbReference type="Proteomes" id="UP000664761"/>
    </source>
</evidence>
<name>A0ABS3F695_9PROT</name>
<dbReference type="SMART" id="SM00382">
    <property type="entry name" value="AAA"/>
    <property type="match status" value="1"/>
</dbReference>
<comment type="similarity">
    <text evidence="1">Belongs to the ABC transporter superfamily.</text>
</comment>
<dbReference type="Pfam" id="PF00005">
    <property type="entry name" value="ABC_tran"/>
    <property type="match status" value="1"/>
</dbReference>
<comment type="caution">
    <text evidence="7">The sequence shown here is derived from an EMBL/GenBank/DDBJ whole genome shotgun (WGS) entry which is preliminary data.</text>
</comment>
<evidence type="ECO:0000256" key="4">
    <source>
        <dbReference type="ARBA" id="ARBA00022840"/>
    </source>
</evidence>
<keyword evidence="8" id="KW-1185">Reference proteome</keyword>
<dbReference type="InterPro" id="IPR017871">
    <property type="entry name" value="ABC_transporter-like_CS"/>
</dbReference>
<accession>A0ABS3F695</accession>
<evidence type="ECO:0000313" key="7">
    <source>
        <dbReference type="EMBL" id="MBO0334015.1"/>
    </source>
</evidence>
<dbReference type="Proteomes" id="UP000664761">
    <property type="component" value="Unassembled WGS sequence"/>
</dbReference>
<proteinExistence type="inferred from homology"/>
<dbReference type="SUPFAM" id="SSF52540">
    <property type="entry name" value="P-loop containing nucleoside triphosphate hydrolases"/>
    <property type="match status" value="1"/>
</dbReference>
<feature type="domain" description="ABC transporter" evidence="6">
    <location>
        <begin position="2"/>
        <end position="233"/>
    </location>
</feature>
<evidence type="ECO:0000256" key="3">
    <source>
        <dbReference type="ARBA" id="ARBA00022741"/>
    </source>
</evidence>
<dbReference type="PROSITE" id="PS00211">
    <property type="entry name" value="ABC_TRANSPORTER_1"/>
    <property type="match status" value="1"/>
</dbReference>
<keyword evidence="3" id="KW-0547">Nucleotide-binding</keyword>
<protein>
    <submittedName>
        <fullName evidence="7">ABC transporter ATP-binding protein</fullName>
    </submittedName>
</protein>
<evidence type="ECO:0000256" key="1">
    <source>
        <dbReference type="ARBA" id="ARBA00005417"/>
    </source>
</evidence>
<keyword evidence="4 7" id="KW-0067">ATP-binding</keyword>
<dbReference type="PANTHER" id="PTHR43820:SF5">
    <property type="entry name" value="HIGH-AFFINITY BRANCHED-CHAIN AMINO ACID TRANSPORT ATP-BINDING PROTEIN"/>
    <property type="match status" value="1"/>
</dbReference>
<reference evidence="7 8" key="1">
    <citation type="submission" date="2021-03" db="EMBL/GenBank/DDBJ databases">
        <title>Sneathiella sp. CAU 1612 isolated from Kang Won-do.</title>
        <authorList>
            <person name="Kim W."/>
        </authorList>
    </citation>
    <scope>NUCLEOTIDE SEQUENCE [LARGE SCALE GENOMIC DNA]</scope>
    <source>
        <strain evidence="7 8">CAU 1612</strain>
    </source>
</reference>
<gene>
    <name evidence="7" type="ORF">J0X12_10330</name>
</gene>
<evidence type="ECO:0000256" key="5">
    <source>
        <dbReference type="ARBA" id="ARBA00022970"/>
    </source>
</evidence>
<dbReference type="PROSITE" id="PS50893">
    <property type="entry name" value="ABC_TRANSPORTER_2"/>
    <property type="match status" value="1"/>
</dbReference>
<dbReference type="GO" id="GO:0005524">
    <property type="term" value="F:ATP binding"/>
    <property type="evidence" value="ECO:0007669"/>
    <property type="project" value="UniProtKB-KW"/>
</dbReference>
<dbReference type="InterPro" id="IPR003593">
    <property type="entry name" value="AAA+_ATPase"/>
</dbReference>
<evidence type="ECO:0000256" key="2">
    <source>
        <dbReference type="ARBA" id="ARBA00022448"/>
    </source>
</evidence>
<dbReference type="Gene3D" id="3.40.50.300">
    <property type="entry name" value="P-loop containing nucleotide triphosphate hydrolases"/>
    <property type="match status" value="1"/>
</dbReference>